<dbReference type="EMBL" id="JBEQCT010000011">
    <property type="protein sequence ID" value="MFM2486752.1"/>
    <property type="molecule type" value="Genomic_DNA"/>
</dbReference>
<reference evidence="2 3" key="1">
    <citation type="journal article" date="2013" name="Int. J. Syst. Evol. Microbiol.">
        <title>Celerinatantimonas yamalensis sp. nov., a cold-adapted diazotrophic bacterium from a cold permafrost brine.</title>
        <authorList>
            <person name="Shcherbakova V."/>
            <person name="Chuvilskaya N."/>
            <person name="Rivkina E."/>
            <person name="Demidov N."/>
            <person name="Uchaeva V."/>
            <person name="Suetin S."/>
            <person name="Suzina N."/>
            <person name="Gilichinsky D."/>
        </authorList>
    </citation>
    <scope>NUCLEOTIDE SEQUENCE [LARGE SCALE GENOMIC DNA]</scope>
    <source>
        <strain evidence="2 3">C7</strain>
    </source>
</reference>
<dbReference type="RefSeq" id="WP_408625053.1">
    <property type="nucleotide sequence ID" value="NZ_JBEQCT010000011.1"/>
</dbReference>
<dbReference type="InterPro" id="IPR025391">
    <property type="entry name" value="DUF4123"/>
</dbReference>
<name>A0ABW9GAN4_9GAMM</name>
<dbReference type="Proteomes" id="UP001629953">
    <property type="component" value="Unassembled WGS sequence"/>
</dbReference>
<accession>A0ABW9GAN4</accession>
<proteinExistence type="predicted"/>
<keyword evidence="3" id="KW-1185">Reference proteome</keyword>
<dbReference type="Pfam" id="PF13503">
    <property type="entry name" value="DUF4123"/>
    <property type="match status" value="1"/>
</dbReference>
<sequence>MSELQLQHRDDKKQTLGWYVLVSYYEGMPEKIYSKIKSHTIEPLYWNTQLNDLIKFSPLIIQLKDNTDELLRSISAQHSLYFADNQKKSLEQITTWFRTRLNILIDNKKGIFHYYHPIVASYFFSESSIKDTADWLAPFWGIQYLEQQVGKTSKWVFRHGKNNVTEKSQPWKMRESQIKSLIQKYRDETGTQ</sequence>
<evidence type="ECO:0000313" key="2">
    <source>
        <dbReference type="EMBL" id="MFM2486752.1"/>
    </source>
</evidence>
<comment type="caution">
    <text evidence="2">The sequence shown here is derived from an EMBL/GenBank/DDBJ whole genome shotgun (WGS) entry which is preliminary data.</text>
</comment>
<protein>
    <submittedName>
        <fullName evidence="2">DUF4123 domain-containing protein</fullName>
    </submittedName>
</protein>
<organism evidence="2 3">
    <name type="scientific">Celerinatantimonas yamalensis</name>
    <dbReference type="NCBI Taxonomy" id="559956"/>
    <lineage>
        <taxon>Bacteria</taxon>
        <taxon>Pseudomonadati</taxon>
        <taxon>Pseudomonadota</taxon>
        <taxon>Gammaproteobacteria</taxon>
        <taxon>Celerinatantimonadaceae</taxon>
        <taxon>Celerinatantimonas</taxon>
    </lineage>
</organism>
<evidence type="ECO:0000313" key="3">
    <source>
        <dbReference type="Proteomes" id="UP001629953"/>
    </source>
</evidence>
<feature type="domain" description="DUF4123" evidence="1">
    <location>
        <begin position="18"/>
        <end position="126"/>
    </location>
</feature>
<gene>
    <name evidence="2" type="ORF">ABUE30_17105</name>
</gene>
<evidence type="ECO:0000259" key="1">
    <source>
        <dbReference type="Pfam" id="PF13503"/>
    </source>
</evidence>